<name>A0A3N0G6G1_9GAMM</name>
<accession>A0A3N0G6G1</accession>
<reference evidence="1 2" key="1">
    <citation type="submission" date="2018-11" db="EMBL/GenBank/DDBJ databases">
        <title>Characterization of surface water Dickeya isolates.</title>
        <authorList>
            <person name="Van Gijsegem F."/>
            <person name="Pedron J."/>
        </authorList>
    </citation>
    <scope>NUCLEOTIDE SEQUENCE [LARGE SCALE GENOMIC DNA]</scope>
    <source>
        <strain evidence="1 2">FVG1-MFV-O17</strain>
    </source>
</reference>
<gene>
    <name evidence="1" type="ORF">EF878_07225</name>
</gene>
<protein>
    <submittedName>
        <fullName evidence="1">YlcG family protein</fullName>
    </submittedName>
</protein>
<proteinExistence type="predicted"/>
<sequence>MKPNNYTADVLRLRWCRLRIYRYTGSVVIDYRILRNYQKTLGRAGA</sequence>
<dbReference type="Proteomes" id="UP000276061">
    <property type="component" value="Unassembled WGS sequence"/>
</dbReference>
<evidence type="ECO:0000313" key="1">
    <source>
        <dbReference type="EMBL" id="RNM07720.1"/>
    </source>
</evidence>
<dbReference type="EMBL" id="RJLR01000012">
    <property type="protein sequence ID" value="RNM07720.1"/>
    <property type="molecule type" value="Genomic_DNA"/>
</dbReference>
<dbReference type="InterPro" id="IPR049596">
    <property type="entry name" value="YlcG-like"/>
</dbReference>
<evidence type="ECO:0000313" key="2">
    <source>
        <dbReference type="Proteomes" id="UP000276061"/>
    </source>
</evidence>
<dbReference type="OrthoDB" id="6570138at2"/>
<organism evidence="1 2">
    <name type="scientific">Dickeya undicola</name>
    <dbReference type="NCBI Taxonomy" id="1577887"/>
    <lineage>
        <taxon>Bacteria</taxon>
        <taxon>Pseudomonadati</taxon>
        <taxon>Pseudomonadota</taxon>
        <taxon>Gammaproteobacteria</taxon>
        <taxon>Enterobacterales</taxon>
        <taxon>Pectobacteriaceae</taxon>
        <taxon>Dickeya</taxon>
    </lineage>
</organism>
<dbReference type="AlphaFoldDB" id="A0A3N0G6G1"/>
<dbReference type="RefSeq" id="WP_123252347.1">
    <property type="nucleotide sequence ID" value="NZ_RJLR01000012.1"/>
</dbReference>
<dbReference type="NCBIfam" id="NF033498">
    <property type="entry name" value="YlcG_phage_expr"/>
    <property type="match status" value="1"/>
</dbReference>
<comment type="caution">
    <text evidence="1">The sequence shown here is derived from an EMBL/GenBank/DDBJ whole genome shotgun (WGS) entry which is preliminary data.</text>
</comment>